<dbReference type="Pfam" id="PF00501">
    <property type="entry name" value="AMP-binding"/>
    <property type="match status" value="1"/>
</dbReference>
<dbReference type="PROSITE" id="PS00455">
    <property type="entry name" value="AMP_BINDING"/>
    <property type="match status" value="1"/>
</dbReference>
<dbReference type="Pfam" id="PF13193">
    <property type="entry name" value="AMP-binding_C"/>
    <property type="match status" value="1"/>
</dbReference>
<feature type="domain" description="AMP-binding enzyme C-terminal" evidence="2">
    <location>
        <begin position="438"/>
        <end position="511"/>
    </location>
</feature>
<keyword evidence="3" id="KW-0436">Ligase</keyword>
<sequence length="545" mass="58347">MTPPPPPAGHLPSGMVLPPIAERTVPQVLVDAAHRTPGRVALLDRTASLTYGQVWDVARRRAAALLDVVGAGGRVLTMTDNTVDGALTWLGLASGGMVEVPVNTAYRGAVLARQIQDSAATAAVVEAEYLERFLDAAEGTAVRTVVVRGRGRPGSGGITVADGNLLDDASLPAALPPVTGTDPMALMYTSGTTGRSKGVVVTQAHAYTYGAPQLLGAAGPEDTAMVVLPLFHVGGQWAGAYNALIAGGAAYIAPRFAGETFWEEAREHGCTYALLVVAMAQYLHQQPRRSDDADNTFTRLFVAPVLREAEEFAARFDVEIGTGYGSTEAGTVFTADFGKARPGGCGWPRPELETRIVDAEDHPLPDGETGELVVRTSEPAIMMREYLGLPDETAQAWRGGWYHTGDAMYVDSDGQYVYVDRLGDAIRRRGENVPSADVESVLNAHPAVFECAVVGVAGESEHEVLAAVVLRPGHELDRTDLIVWAAERLPHFMVPRYLRVVDELERTPSGKIRKRPLREYGVSDAWDREAADVHVSRRGVRIGGS</sequence>
<feature type="domain" description="AMP-dependent synthetase/ligase" evidence="1">
    <location>
        <begin position="31"/>
        <end position="387"/>
    </location>
</feature>
<dbReference type="Gene3D" id="3.30.300.30">
    <property type="match status" value="1"/>
</dbReference>
<dbReference type="InterPro" id="IPR042099">
    <property type="entry name" value="ANL_N_sf"/>
</dbReference>
<proteinExistence type="predicted"/>
<reference evidence="3" key="2">
    <citation type="submission" date="2023-01" db="EMBL/GenBank/DDBJ databases">
        <authorList>
            <person name="Sun Q."/>
            <person name="Evtushenko L."/>
        </authorList>
    </citation>
    <scope>NUCLEOTIDE SEQUENCE</scope>
    <source>
        <strain evidence="3">VKM Ac-1069</strain>
    </source>
</reference>
<organism evidence="3 4">
    <name type="scientific">Pseudonocardia halophobica</name>
    <dbReference type="NCBI Taxonomy" id="29401"/>
    <lineage>
        <taxon>Bacteria</taxon>
        <taxon>Bacillati</taxon>
        <taxon>Actinomycetota</taxon>
        <taxon>Actinomycetes</taxon>
        <taxon>Pseudonocardiales</taxon>
        <taxon>Pseudonocardiaceae</taxon>
        <taxon>Pseudonocardia</taxon>
    </lineage>
</organism>
<keyword evidence="4" id="KW-1185">Reference proteome</keyword>
<name>A0A9W6L5C0_9PSEU</name>
<dbReference type="Gene3D" id="3.40.50.12780">
    <property type="entry name" value="N-terminal domain of ligase-like"/>
    <property type="match status" value="1"/>
</dbReference>
<dbReference type="GO" id="GO:0016878">
    <property type="term" value="F:acid-thiol ligase activity"/>
    <property type="evidence" value="ECO:0007669"/>
    <property type="project" value="UniProtKB-ARBA"/>
</dbReference>
<gene>
    <name evidence="3" type="ORF">GCM10017577_34920</name>
</gene>
<dbReference type="AlphaFoldDB" id="A0A9W6L5C0"/>
<protein>
    <submittedName>
        <fullName evidence="3">ATP-dependent acyl-CoA ligase</fullName>
    </submittedName>
</protein>
<dbReference type="PANTHER" id="PTHR43767:SF1">
    <property type="entry name" value="NONRIBOSOMAL PEPTIDE SYNTHASE PES1 (EUROFUNG)-RELATED"/>
    <property type="match status" value="1"/>
</dbReference>
<evidence type="ECO:0000313" key="4">
    <source>
        <dbReference type="Proteomes" id="UP001143463"/>
    </source>
</evidence>
<dbReference type="PANTHER" id="PTHR43767">
    <property type="entry name" value="LONG-CHAIN-FATTY-ACID--COA LIGASE"/>
    <property type="match status" value="1"/>
</dbReference>
<dbReference type="RefSeq" id="WP_051737410.1">
    <property type="nucleotide sequence ID" value="NZ_BAAAUZ010000077.1"/>
</dbReference>
<reference evidence="3" key="1">
    <citation type="journal article" date="2014" name="Int. J. Syst. Evol. Microbiol.">
        <title>Complete genome sequence of Corynebacterium casei LMG S-19264T (=DSM 44701T), isolated from a smear-ripened cheese.</title>
        <authorList>
            <consortium name="US DOE Joint Genome Institute (JGI-PGF)"/>
            <person name="Walter F."/>
            <person name="Albersmeier A."/>
            <person name="Kalinowski J."/>
            <person name="Ruckert C."/>
        </authorList>
    </citation>
    <scope>NUCLEOTIDE SEQUENCE</scope>
    <source>
        <strain evidence="3">VKM Ac-1069</strain>
    </source>
</reference>
<evidence type="ECO:0000259" key="1">
    <source>
        <dbReference type="Pfam" id="PF00501"/>
    </source>
</evidence>
<evidence type="ECO:0000313" key="3">
    <source>
        <dbReference type="EMBL" id="GLL12351.1"/>
    </source>
</evidence>
<dbReference type="Proteomes" id="UP001143463">
    <property type="component" value="Unassembled WGS sequence"/>
</dbReference>
<comment type="caution">
    <text evidence="3">The sequence shown here is derived from an EMBL/GenBank/DDBJ whole genome shotgun (WGS) entry which is preliminary data.</text>
</comment>
<dbReference type="SUPFAM" id="SSF56801">
    <property type="entry name" value="Acetyl-CoA synthetase-like"/>
    <property type="match status" value="1"/>
</dbReference>
<dbReference type="InterPro" id="IPR020845">
    <property type="entry name" value="AMP-binding_CS"/>
</dbReference>
<dbReference type="InterPro" id="IPR050237">
    <property type="entry name" value="ATP-dep_AMP-bd_enzyme"/>
</dbReference>
<dbReference type="EMBL" id="BSFQ01000013">
    <property type="protein sequence ID" value="GLL12351.1"/>
    <property type="molecule type" value="Genomic_DNA"/>
</dbReference>
<accession>A0A9W6L5C0</accession>
<dbReference type="InterPro" id="IPR000873">
    <property type="entry name" value="AMP-dep_synth/lig_dom"/>
</dbReference>
<dbReference type="InterPro" id="IPR025110">
    <property type="entry name" value="AMP-bd_C"/>
</dbReference>
<evidence type="ECO:0000259" key="2">
    <source>
        <dbReference type="Pfam" id="PF13193"/>
    </source>
</evidence>
<dbReference type="InterPro" id="IPR045851">
    <property type="entry name" value="AMP-bd_C_sf"/>
</dbReference>